<keyword evidence="2" id="KW-1185">Reference proteome</keyword>
<comment type="caution">
    <text evidence="1">The sequence shown here is derived from an EMBL/GenBank/DDBJ whole genome shotgun (WGS) entry which is preliminary data.</text>
</comment>
<evidence type="ECO:0000313" key="1">
    <source>
        <dbReference type="EMBL" id="MEQ2173965.1"/>
    </source>
</evidence>
<accession>A0ABV0NRF7</accession>
<gene>
    <name evidence="1" type="ORF">GOODEAATRI_002960</name>
</gene>
<protein>
    <submittedName>
        <fullName evidence="1">Uncharacterized protein</fullName>
    </submittedName>
</protein>
<reference evidence="1 2" key="1">
    <citation type="submission" date="2021-06" db="EMBL/GenBank/DDBJ databases">
        <authorList>
            <person name="Palmer J.M."/>
        </authorList>
    </citation>
    <scope>NUCLEOTIDE SEQUENCE [LARGE SCALE GENOMIC DNA]</scope>
    <source>
        <strain evidence="1 2">GA_2019</strain>
        <tissue evidence="1">Muscle</tissue>
    </source>
</reference>
<name>A0ABV0NRF7_9TELE</name>
<dbReference type="EMBL" id="JAHRIO010050085">
    <property type="protein sequence ID" value="MEQ2173965.1"/>
    <property type="molecule type" value="Genomic_DNA"/>
</dbReference>
<proteinExistence type="predicted"/>
<evidence type="ECO:0000313" key="2">
    <source>
        <dbReference type="Proteomes" id="UP001476798"/>
    </source>
</evidence>
<organism evidence="1 2">
    <name type="scientific">Goodea atripinnis</name>
    <dbReference type="NCBI Taxonomy" id="208336"/>
    <lineage>
        <taxon>Eukaryota</taxon>
        <taxon>Metazoa</taxon>
        <taxon>Chordata</taxon>
        <taxon>Craniata</taxon>
        <taxon>Vertebrata</taxon>
        <taxon>Euteleostomi</taxon>
        <taxon>Actinopterygii</taxon>
        <taxon>Neopterygii</taxon>
        <taxon>Teleostei</taxon>
        <taxon>Neoteleostei</taxon>
        <taxon>Acanthomorphata</taxon>
        <taxon>Ovalentaria</taxon>
        <taxon>Atherinomorphae</taxon>
        <taxon>Cyprinodontiformes</taxon>
        <taxon>Goodeidae</taxon>
        <taxon>Goodea</taxon>
    </lineage>
</organism>
<dbReference type="Proteomes" id="UP001476798">
    <property type="component" value="Unassembled WGS sequence"/>
</dbReference>
<sequence>MCSKRRWLRRGSDIVERMEVFSRRKMKKLCSTVMHFTWAMSCQCQIQPEKPVKLMEERLNALSLGCQHVCNCGHHATSPSLYMFTTFWGMLMLPKALFIAVRST</sequence>